<evidence type="ECO:0000313" key="1">
    <source>
        <dbReference type="EMBL" id="CDI75158.1"/>
    </source>
</evidence>
<evidence type="ECO:0000313" key="2">
    <source>
        <dbReference type="Proteomes" id="UP000018201"/>
    </source>
</evidence>
<name>U6G765_9EIME</name>
<dbReference type="OrthoDB" id="430293at2759"/>
<proteinExistence type="predicted"/>
<keyword evidence="2" id="KW-1185">Reference proteome</keyword>
<sequence length="763" mass="84877">MEKEEPSGAFELPALRLAELLKSKGSEEQRANGTKEGEGKLKVAEPILHAALIAETVDGKTVKCVPLTALAGLESRLDDEEAKKVPPVIEALRVPSTTYVDLESFPQTKMGYIIRKGQDSETKRFQLAGVAVPKAQLGEELVAMNGPLPSDRSYGSEHLDVGGEPLGVAAAASLADLVLGRVVLLQVLHTEEDGTWVGNILMPVACDSRVDGSENAEKLYRSLARMTLMRGKAFHELGKELEPPLDAWEFLEAVVEDFKVNKGHLACAEVLNCFRRAVFDYWSCPPLMAIVDVSDIMLQRGLAWTVGGIEDGQGILDPSTKMLNTHSWHRRMSLQERAKKARRGIWQLQRNVLHQLGVKEEEGLWRLTGAVSAFPALLLAQILEYLSGEELREGGDEGKSDIKTSKGERNARPYFAALVIRVVDGDTVRLMPVWSDEDVHNYMHRFDRCYLLKLQGALSKSTADIIGCQEYPRAVLHSWFEEEERLRCAGLDSRSILTQLYGIDAPEVQEGGLRPYSAVRYIPCKRDCAVYGSEDLDKGGQPLGIAAARAMADMVLGRVVLVQPLGSDRYERLVARILIPAVSDGLHTDGLHTGADSYAGYFDRLLEKLVYTFRYSFGISKDLPSEKGVYGVAAIVCKMREARKGDLRGFLLGCLRDMRVGSFAGIVDPCEEMLRRGLAIVYSSRRKKAEYGGILQEKKLKQLERRAKYRGCGRWGLPSFCQENPKDYRYRNRRNRSIMSDKEAKALDKREACRKILLGITGE</sequence>
<protein>
    <recommendedName>
        <fullName evidence="3">TNase-like domain-containing protein</fullName>
    </recommendedName>
</protein>
<dbReference type="Proteomes" id="UP000018201">
    <property type="component" value="Unassembled WGS sequence"/>
</dbReference>
<dbReference type="SUPFAM" id="SSF50199">
    <property type="entry name" value="Staphylococcal nuclease"/>
    <property type="match status" value="2"/>
</dbReference>
<dbReference type="VEuPathDB" id="ToxoDB:EPH_0039080"/>
<reference evidence="1" key="2">
    <citation type="submission" date="2013-10" db="EMBL/GenBank/DDBJ databases">
        <authorList>
            <person name="Aslett M."/>
        </authorList>
    </citation>
    <scope>NUCLEOTIDE SEQUENCE [LARGE SCALE GENOMIC DNA]</scope>
    <source>
        <strain evidence="1">Houghton</strain>
    </source>
</reference>
<reference evidence="1" key="1">
    <citation type="submission" date="2013-10" db="EMBL/GenBank/DDBJ databases">
        <title>Genomic analysis of the causative agents of coccidiosis in chickens.</title>
        <authorList>
            <person name="Reid A.J."/>
            <person name="Blake D."/>
            <person name="Billington K."/>
            <person name="Browne H."/>
            <person name="Dunn M."/>
            <person name="Hung S."/>
            <person name="Kawahara F."/>
            <person name="Miranda-Saavedra D."/>
            <person name="Mourier T."/>
            <person name="Nagra H."/>
            <person name="Otto T.D."/>
            <person name="Rawlings N."/>
            <person name="Sanchez A."/>
            <person name="Sanders M."/>
            <person name="Subramaniam C."/>
            <person name="Tay Y."/>
            <person name="Dear P."/>
            <person name="Doerig C."/>
            <person name="Gruber A."/>
            <person name="Parkinson J."/>
            <person name="Shirley M."/>
            <person name="Wan K.L."/>
            <person name="Berriman M."/>
            <person name="Tomley F."/>
            <person name="Pain A."/>
        </authorList>
    </citation>
    <scope>NUCLEOTIDE SEQUENCE [LARGE SCALE GENOMIC DNA]</scope>
    <source>
        <strain evidence="1">Houghton</strain>
    </source>
</reference>
<dbReference type="EMBL" id="HG690758">
    <property type="protein sequence ID" value="CDI75158.1"/>
    <property type="molecule type" value="Genomic_DNA"/>
</dbReference>
<dbReference type="InterPro" id="IPR035437">
    <property type="entry name" value="SNase_OB-fold_sf"/>
</dbReference>
<accession>U6G765</accession>
<evidence type="ECO:0008006" key="3">
    <source>
        <dbReference type="Google" id="ProtNLM"/>
    </source>
</evidence>
<organism evidence="1 2">
    <name type="scientific">Eimeria praecox</name>
    <dbReference type="NCBI Taxonomy" id="51316"/>
    <lineage>
        <taxon>Eukaryota</taxon>
        <taxon>Sar</taxon>
        <taxon>Alveolata</taxon>
        <taxon>Apicomplexa</taxon>
        <taxon>Conoidasida</taxon>
        <taxon>Coccidia</taxon>
        <taxon>Eucoccidiorida</taxon>
        <taxon>Eimeriorina</taxon>
        <taxon>Eimeriidae</taxon>
        <taxon>Eimeria</taxon>
    </lineage>
</organism>
<gene>
    <name evidence="1" type="ORF">EPH_0039080</name>
</gene>
<dbReference type="AlphaFoldDB" id="U6G765"/>
<dbReference type="Gene3D" id="2.40.50.90">
    <property type="match status" value="2"/>
</dbReference>